<reference evidence="3" key="1">
    <citation type="submission" date="2016-10" db="EMBL/GenBank/DDBJ databases">
        <authorList>
            <person name="Varghese N."/>
            <person name="Submissions S."/>
        </authorList>
    </citation>
    <scope>NUCLEOTIDE SEQUENCE [LARGE SCALE GENOMIC DNA]</scope>
    <source>
        <strain evidence="3">CGMCC 1.9108</strain>
    </source>
</reference>
<dbReference type="Proteomes" id="UP000199628">
    <property type="component" value="Unassembled WGS sequence"/>
</dbReference>
<reference evidence="1" key="2">
    <citation type="submission" date="2016-10" db="EMBL/GenBank/DDBJ databases">
        <authorList>
            <person name="de Groot N.N."/>
        </authorList>
    </citation>
    <scope>NUCLEOTIDE SEQUENCE [LARGE SCALE GENOMIC DNA]</scope>
    <source>
        <strain evidence="1">CGMCC 1.9108</strain>
    </source>
</reference>
<dbReference type="RefSeq" id="WP_093037800.1">
    <property type="nucleotide sequence ID" value="NZ_FMZV01000028.1"/>
</dbReference>
<dbReference type="AlphaFoldDB" id="A0A1G7EZH2"/>
<protein>
    <recommendedName>
        <fullName evidence="4">DUF2783 domain-containing protein</fullName>
    </recommendedName>
</protein>
<organism evidence="1 3">
    <name type="scientific">Ruegeria marina</name>
    <dbReference type="NCBI Taxonomy" id="639004"/>
    <lineage>
        <taxon>Bacteria</taxon>
        <taxon>Pseudomonadati</taxon>
        <taxon>Pseudomonadota</taxon>
        <taxon>Alphaproteobacteria</taxon>
        <taxon>Rhodobacterales</taxon>
        <taxon>Roseobacteraceae</taxon>
        <taxon>Ruegeria</taxon>
    </lineage>
</organism>
<accession>A0A1G7EZH2</accession>
<gene>
    <name evidence="1" type="ORF">SAMN04488239_12821</name>
    <name evidence="2" type="ORF">SAMN04488239_13514</name>
</gene>
<evidence type="ECO:0000313" key="1">
    <source>
        <dbReference type="EMBL" id="SDE69083.1"/>
    </source>
</evidence>
<dbReference type="EMBL" id="FMZV01000035">
    <property type="protein sequence ID" value="SDE76047.1"/>
    <property type="molecule type" value="Genomic_DNA"/>
</dbReference>
<dbReference type="STRING" id="639004.SAMN04488239_12821"/>
<name>A0A1G7EZH2_9RHOB</name>
<evidence type="ECO:0008006" key="4">
    <source>
        <dbReference type="Google" id="ProtNLM"/>
    </source>
</evidence>
<keyword evidence="3" id="KW-1185">Reference proteome</keyword>
<dbReference type="EMBL" id="FMZV01000028">
    <property type="protein sequence ID" value="SDE69083.1"/>
    <property type="molecule type" value="Genomic_DNA"/>
</dbReference>
<evidence type="ECO:0000313" key="3">
    <source>
        <dbReference type="Proteomes" id="UP000199628"/>
    </source>
</evidence>
<sequence>MTPGEVETVYEALALNLDAVGATRRELFLAKLALLLSYDLGDADRVCLRIEEAARNIDH</sequence>
<proteinExistence type="predicted"/>
<evidence type="ECO:0000313" key="2">
    <source>
        <dbReference type="EMBL" id="SDE76047.1"/>
    </source>
</evidence>